<name>A0ABP9T8Z5_9ACTN</name>
<gene>
    <name evidence="2" type="ORF">GCM10023323_41040</name>
</gene>
<comment type="caution">
    <text evidence="2">The sequence shown here is derived from an EMBL/GenBank/DDBJ whole genome shotgun (WGS) entry which is preliminary data.</text>
</comment>
<sequence length="79" mass="8301">MARSAERESARWERSFERGSSCTGVDKEVPPGDLRRGGRGLRALGRPVSVRTAALRGEAGKSGDSKGANAARANGFSDP</sequence>
<dbReference type="Proteomes" id="UP001499878">
    <property type="component" value="Unassembled WGS sequence"/>
</dbReference>
<dbReference type="EMBL" id="BAABJR010000010">
    <property type="protein sequence ID" value="GAA5211035.1"/>
    <property type="molecule type" value="Genomic_DNA"/>
</dbReference>
<protein>
    <submittedName>
        <fullName evidence="2">Uncharacterized protein</fullName>
    </submittedName>
</protein>
<evidence type="ECO:0000313" key="3">
    <source>
        <dbReference type="Proteomes" id="UP001499878"/>
    </source>
</evidence>
<keyword evidence="3" id="KW-1185">Reference proteome</keyword>
<evidence type="ECO:0000256" key="1">
    <source>
        <dbReference type="SAM" id="MobiDB-lite"/>
    </source>
</evidence>
<reference evidence="3" key="1">
    <citation type="journal article" date="2019" name="Int. J. Syst. Evol. Microbiol.">
        <title>The Global Catalogue of Microorganisms (GCM) 10K type strain sequencing project: providing services to taxonomists for standard genome sequencing and annotation.</title>
        <authorList>
            <consortium name="The Broad Institute Genomics Platform"/>
            <consortium name="The Broad Institute Genome Sequencing Center for Infectious Disease"/>
            <person name="Wu L."/>
            <person name="Ma J."/>
        </authorList>
    </citation>
    <scope>NUCLEOTIDE SEQUENCE [LARGE SCALE GENOMIC DNA]</scope>
    <source>
        <strain evidence="3">JCM 18306</strain>
    </source>
</reference>
<accession>A0ABP9T8Z5</accession>
<feature type="compositionally biased region" description="Basic and acidic residues" evidence="1">
    <location>
        <begin position="25"/>
        <end position="36"/>
    </location>
</feature>
<proteinExistence type="predicted"/>
<feature type="region of interest" description="Disordered" evidence="1">
    <location>
        <begin position="1"/>
        <end position="79"/>
    </location>
</feature>
<evidence type="ECO:0000313" key="2">
    <source>
        <dbReference type="EMBL" id="GAA5211035.1"/>
    </source>
</evidence>
<organism evidence="2 3">
    <name type="scientific">Streptomyces thinghirensis</name>
    <dbReference type="NCBI Taxonomy" id="551547"/>
    <lineage>
        <taxon>Bacteria</taxon>
        <taxon>Bacillati</taxon>
        <taxon>Actinomycetota</taxon>
        <taxon>Actinomycetes</taxon>
        <taxon>Kitasatosporales</taxon>
        <taxon>Streptomycetaceae</taxon>
        <taxon>Streptomyces</taxon>
    </lineage>
</organism>
<feature type="compositionally biased region" description="Basic and acidic residues" evidence="1">
    <location>
        <begin position="1"/>
        <end position="17"/>
    </location>
</feature>